<dbReference type="InterPro" id="IPR011989">
    <property type="entry name" value="ARM-like"/>
</dbReference>
<accession>A0A511Y7S9</accession>
<dbReference type="SUPFAM" id="SSF48371">
    <property type="entry name" value="ARM repeat"/>
    <property type="match status" value="1"/>
</dbReference>
<dbReference type="RefSeq" id="WP_111959520.1">
    <property type="nucleotide sequence ID" value="NZ_BJYI01000004.1"/>
</dbReference>
<dbReference type="EMBL" id="BJYI01000004">
    <property type="protein sequence ID" value="GEN71264.1"/>
    <property type="molecule type" value="Genomic_DNA"/>
</dbReference>
<dbReference type="OrthoDB" id="1078912at2"/>
<organism evidence="1 2">
    <name type="scientific">Chryseobacterium lathyri</name>
    <dbReference type="NCBI Taxonomy" id="395933"/>
    <lineage>
        <taxon>Bacteria</taxon>
        <taxon>Pseudomonadati</taxon>
        <taxon>Bacteroidota</taxon>
        <taxon>Flavobacteriia</taxon>
        <taxon>Flavobacteriales</taxon>
        <taxon>Weeksellaceae</taxon>
        <taxon>Chryseobacterium group</taxon>
        <taxon>Chryseobacterium</taxon>
    </lineage>
</organism>
<dbReference type="Gene3D" id="1.25.10.10">
    <property type="entry name" value="Leucine-rich Repeat Variant"/>
    <property type="match status" value="1"/>
</dbReference>
<evidence type="ECO:0000313" key="1">
    <source>
        <dbReference type="EMBL" id="GEN71264.1"/>
    </source>
</evidence>
<evidence type="ECO:0000313" key="2">
    <source>
        <dbReference type="Proteomes" id="UP000321150"/>
    </source>
</evidence>
<dbReference type="Pfam" id="PF13646">
    <property type="entry name" value="HEAT_2"/>
    <property type="match status" value="1"/>
</dbReference>
<evidence type="ECO:0008006" key="3">
    <source>
        <dbReference type="Google" id="ProtNLM"/>
    </source>
</evidence>
<gene>
    <name evidence="1" type="ORF">CLA01_13360</name>
</gene>
<dbReference type="InterPro" id="IPR016024">
    <property type="entry name" value="ARM-type_fold"/>
</dbReference>
<dbReference type="Proteomes" id="UP000321150">
    <property type="component" value="Unassembled WGS sequence"/>
</dbReference>
<name>A0A511Y7S9_9FLAO</name>
<protein>
    <recommendedName>
        <fullName evidence="3">HEAT repeat domain-containing protein</fullName>
    </recommendedName>
</protein>
<dbReference type="AlphaFoldDB" id="A0A511Y7S9"/>
<reference evidence="1 2" key="1">
    <citation type="submission" date="2019-07" db="EMBL/GenBank/DDBJ databases">
        <title>Whole genome shotgun sequence of Chryseobacterium lathyri NBRC 105250.</title>
        <authorList>
            <person name="Hosoyama A."/>
            <person name="Uohara A."/>
            <person name="Ohji S."/>
            <person name="Ichikawa N."/>
        </authorList>
    </citation>
    <scope>NUCLEOTIDE SEQUENCE [LARGE SCALE GENOMIC DNA]</scope>
    <source>
        <strain evidence="1 2">NBRC 105250</strain>
    </source>
</reference>
<comment type="caution">
    <text evidence="1">The sequence shown here is derived from an EMBL/GenBank/DDBJ whole genome shotgun (WGS) entry which is preliminary data.</text>
</comment>
<sequence length="229" mass="26214">MNDNIDLNYQKANETDSFKVHNDFLNQLLLDTSHEGMEKHYQLFQDSQNKDLKGILGKGFLKRGEAGLNFLREKLKNENDTTKKSNVIHLLGLSGVKKYLSDITPYLDSNSYDLRYKAIIAIGWLGDTDMISILQNHFLTEKELDLKCFLITAMRQIYFRIPAAKDMILPFLYEKLKSESNEQLIAIIVVVLQDLTKIKYGLKEDPISGEISGNIIGSKDKIIKKLNLL</sequence>
<proteinExistence type="predicted"/>